<sequence>MVEQDIYYFYSELKDYQPKIWRRFEITGEKTIAELAYTIMIMYEMHASHLFSITQDIRKDVLKELGQEYSIEQLTPYLEKQSNKEILKRIRYELPGYEDFKIDTEKLLRADKLKVKQITRKKGMELSCFYDFGDSWEVSIYLENCEKKERIDSDTPYVTEGEGYGIIEDVGGVYGLEKLAASLKVRAGDEYEDYIRWLDSSTLDLEMFDQEDMNFRLRELLKVYKEIYEKYKEPSKQEVDLLLRTYKNKGSRGY</sequence>
<dbReference type="Proteomes" id="UP000630615">
    <property type="component" value="Unassembled WGS sequence"/>
</dbReference>
<evidence type="ECO:0000259" key="1">
    <source>
        <dbReference type="Pfam" id="PF07929"/>
    </source>
</evidence>
<dbReference type="SUPFAM" id="SSF159941">
    <property type="entry name" value="MM3350-like"/>
    <property type="match status" value="1"/>
</dbReference>
<evidence type="ECO:0000313" key="2">
    <source>
        <dbReference type="EMBL" id="GGD04511.1"/>
    </source>
</evidence>
<keyword evidence="3" id="KW-1185">Reference proteome</keyword>
<dbReference type="EMBL" id="BMKI01000018">
    <property type="protein sequence ID" value="GGD04511.1"/>
    <property type="molecule type" value="Genomic_DNA"/>
</dbReference>
<comment type="caution">
    <text evidence="2">The sequence shown here is derived from an EMBL/GenBank/DDBJ whole genome shotgun (WGS) entry which is preliminary data.</text>
</comment>
<organism evidence="2 3">
    <name type="scientific">Enterococcus wangshanyuanii</name>
    <dbReference type="NCBI Taxonomy" id="2005703"/>
    <lineage>
        <taxon>Bacteria</taxon>
        <taxon>Bacillati</taxon>
        <taxon>Bacillota</taxon>
        <taxon>Bacilli</taxon>
        <taxon>Lactobacillales</taxon>
        <taxon>Enterococcaceae</taxon>
        <taxon>Enterococcus</taxon>
    </lineage>
</organism>
<proteinExistence type="predicted"/>
<reference evidence="3" key="1">
    <citation type="journal article" date="2019" name="Int. J. Syst. Evol. Microbiol.">
        <title>The Global Catalogue of Microorganisms (GCM) 10K type strain sequencing project: providing services to taxonomists for standard genome sequencing and annotation.</title>
        <authorList>
            <consortium name="The Broad Institute Genomics Platform"/>
            <consortium name="The Broad Institute Genome Sequencing Center for Infectious Disease"/>
            <person name="Wu L."/>
            <person name="Ma J."/>
        </authorList>
    </citation>
    <scope>NUCLEOTIDE SEQUENCE [LARGE SCALE GENOMIC DNA]</scope>
    <source>
        <strain evidence="3">CGMCC 1.15942</strain>
    </source>
</reference>
<evidence type="ECO:0000313" key="3">
    <source>
        <dbReference type="Proteomes" id="UP000630615"/>
    </source>
</evidence>
<dbReference type="InterPro" id="IPR012912">
    <property type="entry name" value="Plasmid_pRiA4b_Orf3-like"/>
</dbReference>
<dbReference type="RefSeq" id="WP_088271924.1">
    <property type="nucleotide sequence ID" value="NZ_BMKI01000018.1"/>
</dbReference>
<feature type="domain" description="Plasmid pRiA4b Orf3-like" evidence="1">
    <location>
        <begin position="9"/>
        <end position="211"/>
    </location>
</feature>
<gene>
    <name evidence="2" type="ORF">GCM10011573_37530</name>
</gene>
<accession>A0ABQ1PVJ9</accession>
<dbReference type="PANTHER" id="PTHR41878:SF1">
    <property type="entry name" value="TNPR PROTEIN"/>
    <property type="match status" value="1"/>
</dbReference>
<protein>
    <submittedName>
        <fullName evidence="2">Plasmid pRiA4b ORF-3 family protein</fullName>
    </submittedName>
</protein>
<dbReference type="Pfam" id="PF07929">
    <property type="entry name" value="PRiA4_ORF3"/>
    <property type="match status" value="1"/>
</dbReference>
<dbReference type="PANTHER" id="PTHR41878">
    <property type="entry name" value="LEXA REPRESSOR-RELATED"/>
    <property type="match status" value="1"/>
</dbReference>
<dbReference type="Gene3D" id="3.10.290.30">
    <property type="entry name" value="MM3350-like"/>
    <property type="match status" value="1"/>
</dbReference>
<name>A0ABQ1PVJ9_9ENTE</name>
<dbReference type="InterPro" id="IPR024047">
    <property type="entry name" value="MM3350-like_sf"/>
</dbReference>